<evidence type="ECO:0000313" key="6">
    <source>
        <dbReference type="EMBL" id="MCQ1529769.1"/>
    </source>
</evidence>
<proteinExistence type="predicted"/>
<keyword evidence="2" id="KW-0472">Membrane</keyword>
<keyword evidence="7" id="KW-1185">Reference proteome</keyword>
<keyword evidence="2" id="KW-0812">Transmembrane</keyword>
<dbReference type="Pfam" id="PF09972">
    <property type="entry name" value="DUF2207"/>
    <property type="match status" value="1"/>
</dbReference>
<evidence type="ECO:0000313" key="7">
    <source>
        <dbReference type="Proteomes" id="UP001651880"/>
    </source>
</evidence>
<evidence type="ECO:0000256" key="1">
    <source>
        <dbReference type="SAM" id="MobiDB-lite"/>
    </source>
</evidence>
<feature type="domain" description="DUF2207" evidence="4">
    <location>
        <begin position="28"/>
        <end position="212"/>
    </location>
</feature>
<dbReference type="EMBL" id="JAJEKE010000007">
    <property type="protein sequence ID" value="MCQ1529769.1"/>
    <property type="molecule type" value="Genomic_DNA"/>
</dbReference>
<feature type="region of interest" description="Disordered" evidence="1">
    <location>
        <begin position="584"/>
        <end position="611"/>
    </location>
</feature>
<feature type="domain" description="Predicted membrane protein YciQ-like C-terminal" evidence="5">
    <location>
        <begin position="286"/>
        <end position="531"/>
    </location>
</feature>
<accession>A0ABT1NEV1</accession>
<protein>
    <submittedName>
        <fullName evidence="6">DUF2207 domain-containing protein</fullName>
    </submittedName>
</protein>
<dbReference type="InterPro" id="IPR018702">
    <property type="entry name" value="DUF2207"/>
</dbReference>
<feature type="compositionally biased region" description="Gly residues" evidence="1">
    <location>
        <begin position="588"/>
        <end position="611"/>
    </location>
</feature>
<feature type="transmembrane region" description="Helical" evidence="2">
    <location>
        <begin position="428"/>
        <end position="448"/>
    </location>
</feature>
<reference evidence="6 7" key="1">
    <citation type="submission" date="2021-10" db="EMBL/GenBank/DDBJ databases">
        <title>Lutispora strain m25 sp. nov., a thermophilic, non-spore-forming bacterium isolated from a lab-scale methanogenic bioreactor digesting anaerobic sludge.</title>
        <authorList>
            <person name="El Houari A."/>
            <person name="Mcdonald J."/>
        </authorList>
    </citation>
    <scope>NUCLEOTIDE SEQUENCE [LARGE SCALE GENOMIC DNA]</scope>
    <source>
        <strain evidence="7">m25</strain>
    </source>
</reference>
<feature type="transmembrane region" description="Helical" evidence="2">
    <location>
        <begin position="454"/>
        <end position="473"/>
    </location>
</feature>
<organism evidence="6 7">
    <name type="scientific">Lutispora saccharofermentans</name>
    <dbReference type="NCBI Taxonomy" id="3024236"/>
    <lineage>
        <taxon>Bacteria</taxon>
        <taxon>Bacillati</taxon>
        <taxon>Bacillota</taxon>
        <taxon>Clostridia</taxon>
        <taxon>Lutisporales</taxon>
        <taxon>Lutisporaceae</taxon>
        <taxon>Lutispora</taxon>
    </lineage>
</organism>
<dbReference type="Proteomes" id="UP001651880">
    <property type="component" value="Unassembled WGS sequence"/>
</dbReference>
<name>A0ABT1NEV1_9FIRM</name>
<feature type="transmembrane region" description="Helical" evidence="2">
    <location>
        <begin position="252"/>
        <end position="273"/>
    </location>
</feature>
<evidence type="ECO:0000259" key="4">
    <source>
        <dbReference type="Pfam" id="PF09972"/>
    </source>
</evidence>
<dbReference type="InterPro" id="IPR048389">
    <property type="entry name" value="YciQ-like_C"/>
</dbReference>
<evidence type="ECO:0000256" key="2">
    <source>
        <dbReference type="SAM" id="Phobius"/>
    </source>
</evidence>
<dbReference type="RefSeq" id="WP_255227289.1">
    <property type="nucleotide sequence ID" value="NZ_JAJEKE010000007.1"/>
</dbReference>
<evidence type="ECO:0000256" key="3">
    <source>
        <dbReference type="SAM" id="SignalP"/>
    </source>
</evidence>
<dbReference type="Pfam" id="PF20990">
    <property type="entry name" value="DUF2207_C"/>
    <property type="match status" value="1"/>
</dbReference>
<feature type="chain" id="PRO_5045602489" evidence="3">
    <location>
        <begin position="24"/>
        <end position="611"/>
    </location>
</feature>
<evidence type="ECO:0000259" key="5">
    <source>
        <dbReference type="Pfam" id="PF20990"/>
    </source>
</evidence>
<feature type="signal peptide" evidence="3">
    <location>
        <begin position="1"/>
        <end position="23"/>
    </location>
</feature>
<comment type="caution">
    <text evidence="6">The sequence shown here is derived from an EMBL/GenBank/DDBJ whole genome shotgun (WGS) entry which is preliminary data.</text>
</comment>
<sequence>MKKLVLFLIVVLVLGSGTSIAEADRNYSIDVFHAEAQLNPDGSMDVQETITYDFKGEFNGVYRKLITSGSSGIDNIEIMIGYDGQIPIIENHTGNNNTYEILKESDGLRIKIYSKSKDEIKKFIIKYRVLNVAVKYNDTAELYWKFMGEDTEVYISDFKINLSLPEGASSRDIRAFAHGPLSGNIEIKDGRNVVLSVGELLPHNFVEARILFPVSLIEASHNVIYKNALNEIVSEEKRWVDEANSKRRRARALIFFTFLYAAIELLLIAYIYYKYDKEYKTAFEGTYYRELPADYSPAVMSVLWNFGRINPRDITATLMDLVRRKYISLSMEATKKKGIFSKSDDINYAFILNESTDASELSKHEAFFIDWIFHNIGSSNRVSLDDIENYAKSETGAQNFKSDYDAWFEHIKQEAEAFNFFDKTSVQGMVLGIIASLLGFVLAIYTIIAHKNILGFAALLLTSLTLMIYSITVKRRSKYGVLQFQMWKAFKRFLTHFSMLDKAELPSVILWEHYLVYAISLGVAKEVIKQLKVIFKEEDFNNKGLTYMYYGYYGRGFNHFDALNTVTSTVTRATESTYKQAVSQISSSGGGGGGFSGGGGGGGGGGGTGAF</sequence>
<keyword evidence="2" id="KW-1133">Transmembrane helix</keyword>
<gene>
    <name evidence="6" type="ORF">LJD61_09450</name>
</gene>
<keyword evidence="3" id="KW-0732">Signal</keyword>